<evidence type="ECO:0000256" key="5">
    <source>
        <dbReference type="PIRSR" id="PIRSR000097-2"/>
    </source>
</evidence>
<dbReference type="InterPro" id="IPR018170">
    <property type="entry name" value="Aldo/ket_reductase_CS"/>
</dbReference>
<dbReference type="AlphaFoldDB" id="A0A063C7Y5"/>
<evidence type="ECO:0000313" key="11">
    <source>
        <dbReference type="Proteomes" id="UP000054053"/>
    </source>
</evidence>
<dbReference type="CDD" id="cd19120">
    <property type="entry name" value="AKR_AKR3C2-3"/>
    <property type="match status" value="1"/>
</dbReference>
<dbReference type="OrthoDB" id="416253at2759"/>
<evidence type="ECO:0000256" key="4">
    <source>
        <dbReference type="PIRSR" id="PIRSR000097-1"/>
    </source>
</evidence>
<dbReference type="PRINTS" id="PR00069">
    <property type="entry name" value="ALDKETRDTASE"/>
</dbReference>
<reference evidence="8" key="1">
    <citation type="journal article" date="2016" name="Genome Announc.">
        <title>Genome Sequence of Ustilaginoidea virens IPU010, a Rice Pathogenic Fungus Causing False Smut.</title>
        <authorList>
            <person name="Kumagai T."/>
            <person name="Ishii T."/>
            <person name="Terai G."/>
            <person name="Umemura M."/>
            <person name="Machida M."/>
            <person name="Asai K."/>
        </authorList>
    </citation>
    <scope>NUCLEOTIDE SEQUENCE [LARGE SCALE GENOMIC DNA]</scope>
    <source>
        <strain evidence="8">IPU010</strain>
    </source>
</reference>
<dbReference type="GO" id="GO:0016652">
    <property type="term" value="F:oxidoreductase activity, acting on NAD(P)H as acceptor"/>
    <property type="evidence" value="ECO:0007669"/>
    <property type="project" value="InterPro"/>
</dbReference>
<evidence type="ECO:0000259" key="7">
    <source>
        <dbReference type="Pfam" id="PF00248"/>
    </source>
</evidence>
<dbReference type="EMBL" id="CP072759">
    <property type="protein sequence ID" value="QUC23893.1"/>
    <property type="molecule type" value="Genomic_DNA"/>
</dbReference>
<dbReference type="Gene3D" id="3.20.20.100">
    <property type="entry name" value="NADP-dependent oxidoreductase domain"/>
    <property type="match status" value="1"/>
</dbReference>
<dbReference type="RefSeq" id="XP_043001566.1">
    <property type="nucleotide sequence ID" value="XM_043145631.1"/>
</dbReference>
<dbReference type="HOGENOM" id="CLU_023205_0_3_1"/>
<dbReference type="STRING" id="1159556.A0A063C7Y5"/>
<sequence length="300" mass="33015">MAAAASAKPSFPPKLKLNDGNEIPTFAYGLGTAHYKSDTAFDQGLVDVTELAIEVGYRHLDGAEVYGNEEELGAGIKASGIPREELFVTTKINGVTKQPTREAFDLSLRKLGLDYVDLYLIHAPWFANSDEDLQQKWADLEAIKASGKAKSIGVSNFTQGHLEAVLKTAKIPPAVNQIEFHPYLQHGDLLAFHKKHGIAVAAYAPLTPVTKAKGGPVDPIWSELAHKYNVSESEIGLRWVLDQGLVAITTSSNRGRLEGYFEKLPRFKLTEEEIARIAEAGKQKHFRGFWGSRYDPTDGR</sequence>
<keyword evidence="2" id="KW-0521">NADP</keyword>
<name>A0A063C7Y5_USTVR</name>
<dbReference type="FunFam" id="3.20.20.100:FF:000002">
    <property type="entry name" value="2,5-diketo-D-gluconic acid reductase A"/>
    <property type="match status" value="1"/>
</dbReference>
<dbReference type="EMBL" id="BBTG02000001">
    <property type="protein sequence ID" value="GAO14269.1"/>
    <property type="molecule type" value="Genomic_DNA"/>
</dbReference>
<dbReference type="KEGG" id="uvi:66068911"/>
<organism evidence="8 11">
    <name type="scientific">Ustilaginoidea virens</name>
    <name type="common">Rice false smut fungus</name>
    <name type="synonym">Villosiclava virens</name>
    <dbReference type="NCBI Taxonomy" id="1159556"/>
    <lineage>
        <taxon>Eukaryota</taxon>
        <taxon>Fungi</taxon>
        <taxon>Dikarya</taxon>
        <taxon>Ascomycota</taxon>
        <taxon>Pezizomycotina</taxon>
        <taxon>Sordariomycetes</taxon>
        <taxon>Hypocreomycetidae</taxon>
        <taxon>Hypocreales</taxon>
        <taxon>Clavicipitaceae</taxon>
        <taxon>Ustilaginoidea</taxon>
    </lineage>
</organism>
<evidence type="ECO:0000256" key="3">
    <source>
        <dbReference type="ARBA" id="ARBA00023002"/>
    </source>
</evidence>
<keyword evidence="10" id="KW-1185">Reference proteome</keyword>
<reference evidence="11" key="2">
    <citation type="journal article" date="2016" name="Genome Announc.">
        <title>Genome sequence of Ustilaginoidea virens IPU010, a rice pathogenic fungus causing false smut.</title>
        <authorList>
            <person name="Kumagai T."/>
            <person name="Ishii T."/>
            <person name="Terai G."/>
            <person name="Umemura M."/>
            <person name="Machida M."/>
            <person name="Asai K."/>
        </authorList>
    </citation>
    <scope>NUCLEOTIDE SEQUENCE [LARGE SCALE GENOMIC DNA]</scope>
    <source>
        <strain evidence="11">IPU010</strain>
    </source>
</reference>
<feature type="active site" description="Proton donor" evidence="4">
    <location>
        <position position="66"/>
    </location>
</feature>
<feature type="domain" description="NADP-dependent oxidoreductase" evidence="7">
    <location>
        <begin position="29"/>
        <end position="280"/>
    </location>
</feature>
<evidence type="ECO:0000313" key="10">
    <source>
        <dbReference type="Proteomes" id="UP000027002"/>
    </source>
</evidence>
<dbReference type="PANTHER" id="PTHR43827:SF3">
    <property type="entry name" value="NADP-DEPENDENT OXIDOREDUCTASE DOMAIN-CONTAINING PROTEIN"/>
    <property type="match status" value="1"/>
</dbReference>
<dbReference type="InterPro" id="IPR036812">
    <property type="entry name" value="NAD(P)_OxRdtase_dom_sf"/>
</dbReference>
<dbReference type="InterPro" id="IPR020471">
    <property type="entry name" value="AKR"/>
</dbReference>
<dbReference type="PIRSF" id="PIRSF000097">
    <property type="entry name" value="AKR"/>
    <property type="match status" value="1"/>
</dbReference>
<evidence type="ECO:0000256" key="1">
    <source>
        <dbReference type="ARBA" id="ARBA00007905"/>
    </source>
</evidence>
<dbReference type="GO" id="GO:0016616">
    <property type="term" value="F:oxidoreductase activity, acting on the CH-OH group of donors, NAD or NADP as acceptor"/>
    <property type="evidence" value="ECO:0007669"/>
    <property type="project" value="UniProtKB-ARBA"/>
</dbReference>
<dbReference type="Pfam" id="PF00248">
    <property type="entry name" value="Aldo_ket_red"/>
    <property type="match status" value="1"/>
</dbReference>
<keyword evidence="3" id="KW-0560">Oxidoreductase</keyword>
<evidence type="ECO:0000256" key="6">
    <source>
        <dbReference type="PIRSR" id="PIRSR000097-3"/>
    </source>
</evidence>
<evidence type="ECO:0000256" key="2">
    <source>
        <dbReference type="ARBA" id="ARBA00022857"/>
    </source>
</evidence>
<dbReference type="Proteomes" id="UP000027002">
    <property type="component" value="Chromosome 7"/>
</dbReference>
<evidence type="ECO:0000313" key="9">
    <source>
        <dbReference type="EMBL" id="QUC23893.1"/>
    </source>
</evidence>
<comment type="similarity">
    <text evidence="1">Belongs to the aldo/keto reductase family.</text>
</comment>
<feature type="binding site" evidence="5">
    <location>
        <position position="122"/>
    </location>
    <ligand>
        <name>substrate</name>
    </ligand>
</feature>
<gene>
    <name evidence="9" type="ORF">UV8b_08134</name>
    <name evidence="8" type="ORF">UVI_02001000</name>
</gene>
<feature type="site" description="Lowers pKa of active site Tyr" evidence="6">
    <location>
        <position position="91"/>
    </location>
</feature>
<dbReference type="PROSITE" id="PS00798">
    <property type="entry name" value="ALDOKETO_REDUCTASE_1"/>
    <property type="match status" value="1"/>
</dbReference>
<dbReference type="InterPro" id="IPR023210">
    <property type="entry name" value="NADP_OxRdtase_dom"/>
</dbReference>
<proteinExistence type="inferred from homology"/>
<dbReference type="PANTHER" id="PTHR43827">
    <property type="entry name" value="2,5-DIKETO-D-GLUCONIC ACID REDUCTASE"/>
    <property type="match status" value="1"/>
</dbReference>
<dbReference type="PROSITE" id="PS00062">
    <property type="entry name" value="ALDOKETO_REDUCTASE_2"/>
    <property type="match status" value="1"/>
</dbReference>
<reference evidence="9" key="3">
    <citation type="submission" date="2020-03" db="EMBL/GenBank/DDBJ databases">
        <title>A mixture of massive structural variations and highly conserved coding sequences in Ustilaginoidea virens genome.</title>
        <authorList>
            <person name="Zhang K."/>
            <person name="Zhao Z."/>
            <person name="Zhang Z."/>
            <person name="Li Y."/>
            <person name="Hsiang T."/>
            <person name="Sun W."/>
        </authorList>
    </citation>
    <scope>NUCLEOTIDE SEQUENCE</scope>
    <source>
        <strain evidence="9">UV-8b</strain>
    </source>
</reference>
<dbReference type="SUPFAM" id="SSF51430">
    <property type="entry name" value="NAD(P)-linked oxidoreductase"/>
    <property type="match status" value="1"/>
</dbReference>
<evidence type="ECO:0000313" key="8">
    <source>
        <dbReference type="EMBL" id="GAO14269.1"/>
    </source>
</evidence>
<dbReference type="InterPro" id="IPR044494">
    <property type="entry name" value="AKR3C2/3"/>
</dbReference>
<dbReference type="GeneID" id="66068911"/>
<accession>A0A063C7Y5</accession>
<protein>
    <recommendedName>
        <fullName evidence="7">NADP-dependent oxidoreductase domain-containing protein</fullName>
    </recommendedName>
</protein>
<dbReference type="Proteomes" id="UP000054053">
    <property type="component" value="Unassembled WGS sequence"/>
</dbReference>